<dbReference type="GO" id="GO:0003677">
    <property type="term" value="F:DNA binding"/>
    <property type="evidence" value="ECO:0007669"/>
    <property type="project" value="InterPro"/>
</dbReference>
<name>A0A1U7CYL5_9BACT</name>
<evidence type="ECO:0000256" key="1">
    <source>
        <dbReference type="SAM" id="MobiDB-lite"/>
    </source>
</evidence>
<feature type="region of interest" description="Disordered" evidence="1">
    <location>
        <begin position="1"/>
        <end position="36"/>
    </location>
</feature>
<evidence type="ECO:0000259" key="2">
    <source>
        <dbReference type="Pfam" id="PF01609"/>
    </source>
</evidence>
<feature type="compositionally biased region" description="Basic and acidic residues" evidence="1">
    <location>
        <begin position="1"/>
        <end position="10"/>
    </location>
</feature>
<keyword evidence="4" id="KW-1185">Reference proteome</keyword>
<protein>
    <recommendedName>
        <fullName evidence="2">Transposase IS4-like domain-containing protein</fullName>
    </recommendedName>
</protein>
<dbReference type="EMBL" id="CP019082">
    <property type="protein sequence ID" value="APW63996.1"/>
    <property type="molecule type" value="Genomic_DNA"/>
</dbReference>
<dbReference type="PANTHER" id="PTHR30007:SF1">
    <property type="entry name" value="BLR1914 PROTEIN"/>
    <property type="match status" value="1"/>
</dbReference>
<sequence length="167" mass="18428">MADPRLHGDPRASGGGRLEKKWDGSGGHAEQALGRSRGGFGTKIHVAVSGLGLPTRLILTPGQAADSPQAEALIDGLATEVVVADKGYDSRAVVEAIESRGAKAVIPSLRNRKIQRPYDRDRYRDRNLVERFWHKAKQYRRVATRYDKTAKNFLGFVHVASIMILLR</sequence>
<evidence type="ECO:0000313" key="4">
    <source>
        <dbReference type="Proteomes" id="UP000186309"/>
    </source>
</evidence>
<dbReference type="STRING" id="1387353.BSF38_05584"/>
<dbReference type="NCBIfam" id="NF033580">
    <property type="entry name" value="transpos_IS5_3"/>
    <property type="match status" value="1"/>
</dbReference>
<gene>
    <name evidence="3" type="ORF">BSF38_05584</name>
</gene>
<dbReference type="KEGG" id="pbor:BSF38_05584"/>
<dbReference type="PANTHER" id="PTHR30007">
    <property type="entry name" value="PHP DOMAIN PROTEIN"/>
    <property type="match status" value="1"/>
</dbReference>
<feature type="domain" description="Transposase IS4-like" evidence="2">
    <location>
        <begin position="38"/>
        <end position="161"/>
    </location>
</feature>
<dbReference type="InterPro" id="IPR002559">
    <property type="entry name" value="Transposase_11"/>
</dbReference>
<proteinExistence type="predicted"/>
<dbReference type="AlphaFoldDB" id="A0A1U7CYL5"/>
<reference evidence="4" key="1">
    <citation type="submission" date="2016-12" db="EMBL/GenBank/DDBJ databases">
        <title>Comparative genomics of four Isosphaeraceae planctomycetes: a common pool of plasmids and glycoside hydrolase genes.</title>
        <authorList>
            <person name="Ivanova A."/>
        </authorList>
    </citation>
    <scope>NUCLEOTIDE SEQUENCE [LARGE SCALE GENOMIC DNA]</scope>
    <source>
        <strain evidence="4">PX4</strain>
    </source>
</reference>
<dbReference type="GO" id="GO:0004803">
    <property type="term" value="F:transposase activity"/>
    <property type="evidence" value="ECO:0007669"/>
    <property type="project" value="InterPro"/>
</dbReference>
<dbReference type="GO" id="GO:0006313">
    <property type="term" value="P:DNA transposition"/>
    <property type="evidence" value="ECO:0007669"/>
    <property type="project" value="InterPro"/>
</dbReference>
<organism evidence="3 4">
    <name type="scientific">Paludisphaera borealis</name>
    <dbReference type="NCBI Taxonomy" id="1387353"/>
    <lineage>
        <taxon>Bacteria</taxon>
        <taxon>Pseudomonadati</taxon>
        <taxon>Planctomycetota</taxon>
        <taxon>Planctomycetia</taxon>
        <taxon>Isosphaerales</taxon>
        <taxon>Isosphaeraceae</taxon>
        <taxon>Paludisphaera</taxon>
    </lineage>
</organism>
<accession>A0A1U7CYL5</accession>
<dbReference type="Pfam" id="PF01609">
    <property type="entry name" value="DDE_Tnp_1"/>
    <property type="match status" value="1"/>
</dbReference>
<evidence type="ECO:0000313" key="3">
    <source>
        <dbReference type="EMBL" id="APW63996.1"/>
    </source>
</evidence>
<dbReference type="Proteomes" id="UP000186309">
    <property type="component" value="Chromosome"/>
</dbReference>